<keyword evidence="1" id="KW-0472">Membrane</keyword>
<feature type="transmembrane region" description="Helical" evidence="1">
    <location>
        <begin position="17"/>
        <end position="37"/>
    </location>
</feature>
<keyword evidence="1" id="KW-1133">Transmembrane helix</keyword>
<name>A0A7X1E7Z6_9BACT</name>
<sequence>MILLNSGTTYFFNRHRIWIVLLAVSILAIGIGLQPAYRGFKAWRAERVLTESQTLLEEEAYLRSFQKAQTAVMLDGSNKEASRHLAELALNFRHPQAHEFWRKLVNTAEATERDWEQAVDAALLSQNASVAFKYLEEWKIRDQAEPAALALREARAFLLVQDYRTALSIVSQALQSGTVNRDLQFLYLNLSGALAETSELEAAMSRALESPKLDQTTLLWISMQKELSDETRIQALRRLLQVPGLGLREQLQLGLRAARLGDKTFSAQLESLKPQIDLENAEQLDLYAQSLWETGKAQAVVDLLEASAVPLSGSTQATLMLALIELGRADEALDFCSDQNPESKTSLAQESLIRAIVFQKQGARSKRDENLQRALSEAGLDDLDFFEREMQRLGQAEQMLALYRRLATETKTRGPLFQNWFDMALDQKDESELLSCILAYPQDLVKTLPPAKQGQLNYYGLLLAGDKAPFIEATKSWSAKFPLEPLSRELLAFANWQENRPQLAKETLSLQAAKSPGKEAKLIRALILGEELPETELPYLEAELKLRDPQN</sequence>
<evidence type="ECO:0000256" key="1">
    <source>
        <dbReference type="SAM" id="Phobius"/>
    </source>
</evidence>
<gene>
    <name evidence="2" type="ORF">H5P27_09465</name>
</gene>
<dbReference type="EMBL" id="JACHVC010000008">
    <property type="protein sequence ID" value="MBC2606275.1"/>
    <property type="molecule type" value="Genomic_DNA"/>
</dbReference>
<reference evidence="2 3" key="1">
    <citation type="submission" date="2020-07" db="EMBL/GenBank/DDBJ databases">
        <authorList>
            <person name="Feng X."/>
        </authorList>
    </citation>
    <scope>NUCLEOTIDE SEQUENCE [LARGE SCALE GENOMIC DNA]</scope>
    <source>
        <strain evidence="2 3">JCM23202</strain>
    </source>
</reference>
<comment type="caution">
    <text evidence="2">The sequence shown here is derived from an EMBL/GenBank/DDBJ whole genome shotgun (WGS) entry which is preliminary data.</text>
</comment>
<organism evidence="2 3">
    <name type="scientific">Pelagicoccus albus</name>
    <dbReference type="NCBI Taxonomy" id="415222"/>
    <lineage>
        <taxon>Bacteria</taxon>
        <taxon>Pseudomonadati</taxon>
        <taxon>Verrucomicrobiota</taxon>
        <taxon>Opitutia</taxon>
        <taxon>Puniceicoccales</taxon>
        <taxon>Pelagicoccaceae</taxon>
        <taxon>Pelagicoccus</taxon>
    </lineage>
</organism>
<keyword evidence="1" id="KW-0812">Transmembrane</keyword>
<dbReference type="RefSeq" id="WP_185660161.1">
    <property type="nucleotide sequence ID" value="NZ_CAWPOO010000008.1"/>
</dbReference>
<evidence type="ECO:0000313" key="2">
    <source>
        <dbReference type="EMBL" id="MBC2606275.1"/>
    </source>
</evidence>
<protein>
    <submittedName>
        <fullName evidence="2">Uncharacterized protein</fullName>
    </submittedName>
</protein>
<proteinExistence type="predicted"/>
<evidence type="ECO:0000313" key="3">
    <source>
        <dbReference type="Proteomes" id="UP000526501"/>
    </source>
</evidence>
<accession>A0A7X1E7Z6</accession>
<dbReference type="AlphaFoldDB" id="A0A7X1E7Z6"/>
<keyword evidence="3" id="KW-1185">Reference proteome</keyword>
<dbReference type="Proteomes" id="UP000526501">
    <property type="component" value="Unassembled WGS sequence"/>
</dbReference>